<evidence type="ECO:0000313" key="2">
    <source>
        <dbReference type="Proteomes" id="UP001315278"/>
    </source>
</evidence>
<protein>
    <submittedName>
        <fullName evidence="1">Uncharacterized protein</fullName>
    </submittedName>
</protein>
<dbReference type="EMBL" id="JAFCJH010000014">
    <property type="protein sequence ID" value="MBR0796863.1"/>
    <property type="molecule type" value="Genomic_DNA"/>
</dbReference>
<proteinExistence type="predicted"/>
<evidence type="ECO:0000313" key="1">
    <source>
        <dbReference type="EMBL" id="MBR0796863.1"/>
    </source>
</evidence>
<accession>A0ABS5FJB7</accession>
<dbReference type="RefSeq" id="WP_212493041.1">
    <property type="nucleotide sequence ID" value="NZ_JAFCJH010000014.1"/>
</dbReference>
<sequence>MLKIFLVFYTASGGIASVSRPFSLDMEYCEGIAKERNEQNLRDAKSDANVYVAECEQHKTPPNVTVRIDPKMRKALEVSCIARGFPNQCSDLPNGDLEVMHSGRDKHGNRIHSITKPGGRVLFGTYDSKGRFHIIKDEDLEKGIY</sequence>
<reference evidence="2" key="1">
    <citation type="journal article" date="2021" name="ISME J.">
        <title>Evolutionary origin and ecological implication of a unique nif island in free-living Bradyrhizobium lineages.</title>
        <authorList>
            <person name="Tao J."/>
        </authorList>
    </citation>
    <scope>NUCLEOTIDE SEQUENCE [LARGE SCALE GENOMIC DNA]</scope>
    <source>
        <strain evidence="2">SZCCT0434</strain>
    </source>
</reference>
<keyword evidence="2" id="KW-1185">Reference proteome</keyword>
<organism evidence="1 2">
    <name type="scientific">Bradyrhizobium jicamae</name>
    <dbReference type="NCBI Taxonomy" id="280332"/>
    <lineage>
        <taxon>Bacteria</taxon>
        <taxon>Pseudomonadati</taxon>
        <taxon>Pseudomonadota</taxon>
        <taxon>Alphaproteobacteria</taxon>
        <taxon>Hyphomicrobiales</taxon>
        <taxon>Nitrobacteraceae</taxon>
        <taxon>Bradyrhizobium</taxon>
    </lineage>
</organism>
<gene>
    <name evidence="1" type="ORF">JQ615_15815</name>
</gene>
<comment type="caution">
    <text evidence="1">The sequence shown here is derived from an EMBL/GenBank/DDBJ whole genome shotgun (WGS) entry which is preliminary data.</text>
</comment>
<dbReference type="Proteomes" id="UP001315278">
    <property type="component" value="Unassembled WGS sequence"/>
</dbReference>
<name>A0ABS5FJB7_9BRAD</name>